<feature type="active site" description="Charge relay system" evidence="8 9">
    <location>
        <position position="185"/>
    </location>
</feature>
<keyword evidence="2" id="KW-0134">Cell wall</keyword>
<evidence type="ECO:0000259" key="13">
    <source>
        <dbReference type="Pfam" id="PF05922"/>
    </source>
</evidence>
<accession>A0A1G9EH62</accession>
<comment type="similarity">
    <text evidence="1 9 10">Belongs to the peptidase S8 family.</text>
</comment>
<dbReference type="SUPFAM" id="SSF52743">
    <property type="entry name" value="Subtilisin-like"/>
    <property type="match status" value="1"/>
</dbReference>
<evidence type="ECO:0000259" key="12">
    <source>
        <dbReference type="Pfam" id="PF02225"/>
    </source>
</evidence>
<dbReference type="Gene3D" id="3.50.30.30">
    <property type="match status" value="1"/>
</dbReference>
<dbReference type="InterPro" id="IPR000209">
    <property type="entry name" value="Peptidase_S8/S53_dom"/>
</dbReference>
<dbReference type="PANTHER" id="PTHR43806:SF65">
    <property type="entry name" value="SERINE PROTEASE APRX"/>
    <property type="match status" value="1"/>
</dbReference>
<sequence length="798" mass="84678">MKNKFTSIFAGSMSLLLGISSVSSISQVSAEGNGGNSEGSGPKLHLDSDLLSDDILTVIVELEEEAVLQAKQQGRSQSEFRLSVERERILNELAAAGGQAEVNQEYDQLFSGFSVDLSESDIGKLLMIEGVKSVYPDQEYEVTDTQQFDVNEVTPEMLDSAPYIEAFEAWDTGYTGKGVTVAVIDTGVDYTHPDLVHAFGDYKGWDFVDNDDDPQETLIGDVLNPSLATNHGTHVAGTIAANGGIKGVAPDANLLAYRVLGPGGSGTTSDVVAAIERAVEDGVDIMNLSLGATVNNPDFPTSIALDTAMGEGVVAITANGNTGPQNWTVGSPGTSRDAISVGATRLPYNVFSASVTTGSSIEYPSIEVMGYPSEEDLLALDGQTLEFVYAGLGSPEELASVDVEEKIALIQRGAIPFVEKAQNAKDAGAVGVILFNNVEGSQPEIPGMAEPTLMASLEDGQKFLQDLENGFNTVTLAASFSHVVGETVADFSSRGPVMTNWMIKPDVVAPGVSIISTVPGPAYASLQGTSMAAPHVAGAAALILEAHPDWSVDFVKAALMNTAEQLTDREGQVYLHNTQGAGSVRVLQAIEAETLIIPGSHSFGVFEKQKGREVRRQSFEIHNLSDSRKRHTVSFSGNNGIKVSNSNNLNIQAGRSNSFNFNVQVDASNLEPGYVEGTFTISDGVKSYDVPTILFIQEPDFPLLNDVQFGLMDGLLLGLANLTTDVDQFSLRVRNADTGELLTETAVSQNVPRGEHFFVWDMLIDGQPLGPGNYALNPTAVLGGRETELDGAVLTVGP</sequence>
<dbReference type="AlphaFoldDB" id="A0A1G9EH62"/>
<dbReference type="RefSeq" id="WP_218121438.1">
    <property type="nucleotide sequence ID" value="NZ_FNFK01000060.1"/>
</dbReference>
<evidence type="ECO:0000256" key="10">
    <source>
        <dbReference type="RuleBase" id="RU003355"/>
    </source>
</evidence>
<keyword evidence="15" id="KW-1185">Reference proteome</keyword>
<dbReference type="GO" id="GO:0004252">
    <property type="term" value="F:serine-type endopeptidase activity"/>
    <property type="evidence" value="ECO:0007669"/>
    <property type="project" value="UniProtKB-UniRule"/>
</dbReference>
<dbReference type="PROSITE" id="PS00136">
    <property type="entry name" value="SUBTILASE_ASP"/>
    <property type="match status" value="1"/>
</dbReference>
<dbReference type="STRING" id="426701.SAMN04488098_10602"/>
<evidence type="ECO:0000259" key="11">
    <source>
        <dbReference type="Pfam" id="PF00082"/>
    </source>
</evidence>
<dbReference type="Gene3D" id="2.60.40.10">
    <property type="entry name" value="Immunoglobulins"/>
    <property type="match status" value="1"/>
</dbReference>
<dbReference type="CDD" id="cd07474">
    <property type="entry name" value="Peptidases_S8_subtilisin_Vpr-like"/>
    <property type="match status" value="1"/>
</dbReference>
<dbReference type="PROSITE" id="PS51892">
    <property type="entry name" value="SUBTILASE"/>
    <property type="match status" value="1"/>
</dbReference>
<dbReference type="PRINTS" id="PR00723">
    <property type="entry name" value="SUBTILISIN"/>
</dbReference>
<evidence type="ECO:0000313" key="15">
    <source>
        <dbReference type="Proteomes" id="UP000199433"/>
    </source>
</evidence>
<keyword evidence="6 9" id="KW-0378">Hydrolase</keyword>
<dbReference type="PROSITE" id="PS00138">
    <property type="entry name" value="SUBTILASE_SER"/>
    <property type="match status" value="1"/>
</dbReference>
<evidence type="ECO:0000256" key="1">
    <source>
        <dbReference type="ARBA" id="ARBA00011073"/>
    </source>
</evidence>
<proteinExistence type="inferred from homology"/>
<evidence type="ECO:0000256" key="2">
    <source>
        <dbReference type="ARBA" id="ARBA00022512"/>
    </source>
</evidence>
<gene>
    <name evidence="14" type="ORF">SAMN04488098_10602</name>
</gene>
<evidence type="ECO:0000256" key="3">
    <source>
        <dbReference type="ARBA" id="ARBA00022525"/>
    </source>
</evidence>
<evidence type="ECO:0000256" key="8">
    <source>
        <dbReference type="PIRSR" id="PIRSR615500-1"/>
    </source>
</evidence>
<dbReference type="InterPro" id="IPR036852">
    <property type="entry name" value="Peptidase_S8/S53_dom_sf"/>
</dbReference>
<dbReference type="InterPro" id="IPR003137">
    <property type="entry name" value="PA_domain"/>
</dbReference>
<keyword evidence="4 9" id="KW-0645">Protease</keyword>
<dbReference type="InterPro" id="IPR013783">
    <property type="entry name" value="Ig-like_fold"/>
</dbReference>
<dbReference type="PROSITE" id="PS00137">
    <property type="entry name" value="SUBTILASE_HIS"/>
    <property type="match status" value="1"/>
</dbReference>
<dbReference type="InterPro" id="IPR050131">
    <property type="entry name" value="Peptidase_S8_subtilisin-like"/>
</dbReference>
<evidence type="ECO:0000313" key="14">
    <source>
        <dbReference type="EMBL" id="SDK75482.1"/>
    </source>
</evidence>
<dbReference type="Pfam" id="PF05922">
    <property type="entry name" value="Inhibitor_I9"/>
    <property type="match status" value="1"/>
</dbReference>
<evidence type="ECO:0000256" key="9">
    <source>
        <dbReference type="PROSITE-ProRule" id="PRU01240"/>
    </source>
</evidence>
<feature type="active site" description="Charge relay system" evidence="8 9">
    <location>
        <position position="231"/>
    </location>
</feature>
<evidence type="ECO:0000256" key="5">
    <source>
        <dbReference type="ARBA" id="ARBA00022729"/>
    </source>
</evidence>
<dbReference type="Pfam" id="PF02225">
    <property type="entry name" value="PA"/>
    <property type="match status" value="1"/>
</dbReference>
<dbReference type="Gene3D" id="3.40.50.200">
    <property type="entry name" value="Peptidase S8/S53 domain"/>
    <property type="match status" value="1"/>
</dbReference>
<evidence type="ECO:0000256" key="4">
    <source>
        <dbReference type="ARBA" id="ARBA00022670"/>
    </source>
</evidence>
<dbReference type="InterPro" id="IPR015500">
    <property type="entry name" value="Peptidase_S8_subtilisin-rel"/>
</dbReference>
<dbReference type="EMBL" id="FNFK01000060">
    <property type="protein sequence ID" value="SDK75482.1"/>
    <property type="molecule type" value="Genomic_DNA"/>
</dbReference>
<keyword evidence="3" id="KW-0964">Secreted</keyword>
<evidence type="ECO:0000256" key="6">
    <source>
        <dbReference type="ARBA" id="ARBA00022801"/>
    </source>
</evidence>
<feature type="domain" description="PA" evidence="12">
    <location>
        <begin position="390"/>
        <end position="455"/>
    </location>
</feature>
<feature type="active site" description="Charge relay system" evidence="8 9">
    <location>
        <position position="530"/>
    </location>
</feature>
<dbReference type="PANTHER" id="PTHR43806">
    <property type="entry name" value="PEPTIDASE S8"/>
    <property type="match status" value="1"/>
</dbReference>
<dbReference type="InterPro" id="IPR023827">
    <property type="entry name" value="Peptidase_S8_Asp-AS"/>
</dbReference>
<dbReference type="InterPro" id="IPR022398">
    <property type="entry name" value="Peptidase_S8_His-AS"/>
</dbReference>
<organism evidence="14 15">
    <name type="scientific">Alkalibacterium thalassium</name>
    <dbReference type="NCBI Taxonomy" id="426701"/>
    <lineage>
        <taxon>Bacteria</taxon>
        <taxon>Bacillati</taxon>
        <taxon>Bacillota</taxon>
        <taxon>Bacilli</taxon>
        <taxon>Lactobacillales</taxon>
        <taxon>Carnobacteriaceae</taxon>
        <taxon>Alkalibacterium</taxon>
    </lineage>
</organism>
<dbReference type="InterPro" id="IPR034213">
    <property type="entry name" value="S8_Vpr-like"/>
</dbReference>
<dbReference type="InterPro" id="IPR023828">
    <property type="entry name" value="Peptidase_S8_Ser-AS"/>
</dbReference>
<keyword evidence="5" id="KW-0732">Signal</keyword>
<evidence type="ECO:0000256" key="7">
    <source>
        <dbReference type="ARBA" id="ARBA00022825"/>
    </source>
</evidence>
<feature type="domain" description="Peptidase S8/S53" evidence="11">
    <location>
        <begin position="176"/>
        <end position="582"/>
    </location>
</feature>
<dbReference type="Proteomes" id="UP000199433">
    <property type="component" value="Unassembled WGS sequence"/>
</dbReference>
<keyword evidence="7 9" id="KW-0720">Serine protease</keyword>
<dbReference type="SUPFAM" id="SSF52025">
    <property type="entry name" value="PA domain"/>
    <property type="match status" value="1"/>
</dbReference>
<dbReference type="InterPro" id="IPR010259">
    <property type="entry name" value="S8pro/Inhibitor_I9"/>
</dbReference>
<dbReference type="CDD" id="cd02133">
    <property type="entry name" value="PA_C5a_like"/>
    <property type="match status" value="1"/>
</dbReference>
<dbReference type="InterPro" id="IPR046450">
    <property type="entry name" value="PA_dom_sf"/>
</dbReference>
<protein>
    <submittedName>
        <fullName evidence="14">Minor extracellular serine protease Vpr</fullName>
    </submittedName>
</protein>
<reference evidence="15" key="1">
    <citation type="submission" date="2016-10" db="EMBL/GenBank/DDBJ databases">
        <authorList>
            <person name="Varghese N."/>
            <person name="Submissions S."/>
        </authorList>
    </citation>
    <scope>NUCLEOTIDE SEQUENCE [LARGE SCALE GENOMIC DNA]</scope>
    <source>
        <strain evidence="15">DSM 19181</strain>
    </source>
</reference>
<dbReference type="Pfam" id="PF00082">
    <property type="entry name" value="Peptidase_S8"/>
    <property type="match status" value="1"/>
</dbReference>
<feature type="domain" description="Inhibitor I9" evidence="13">
    <location>
        <begin position="57"/>
        <end position="142"/>
    </location>
</feature>
<dbReference type="GO" id="GO:0006508">
    <property type="term" value="P:proteolysis"/>
    <property type="evidence" value="ECO:0007669"/>
    <property type="project" value="UniProtKB-KW"/>
</dbReference>
<name>A0A1G9EH62_9LACT</name>